<comment type="catalytic activity">
    <reaction evidence="2">
        <text>a diacylglycerol + H2O = a monoacylglycerol + a fatty acid + H(+)</text>
        <dbReference type="Rhea" id="RHEA:32731"/>
        <dbReference type="ChEBI" id="CHEBI:15377"/>
        <dbReference type="ChEBI" id="CHEBI:15378"/>
        <dbReference type="ChEBI" id="CHEBI:17408"/>
        <dbReference type="ChEBI" id="CHEBI:18035"/>
        <dbReference type="ChEBI" id="CHEBI:28868"/>
    </reaction>
</comment>
<dbReference type="PANTHER" id="PTHR45856:SF24">
    <property type="entry name" value="FUNGAL LIPASE-LIKE DOMAIN-CONTAINING PROTEIN"/>
    <property type="match status" value="1"/>
</dbReference>
<feature type="domain" description="G" evidence="6">
    <location>
        <begin position="746"/>
        <end position="848"/>
    </location>
</feature>
<evidence type="ECO:0008006" key="9">
    <source>
        <dbReference type="Google" id="ProtNLM"/>
    </source>
</evidence>
<feature type="transmembrane region" description="Helical" evidence="4">
    <location>
        <begin position="621"/>
        <end position="643"/>
    </location>
</feature>
<evidence type="ECO:0000259" key="5">
    <source>
        <dbReference type="Pfam" id="PF01764"/>
    </source>
</evidence>
<dbReference type="InterPro" id="IPR027417">
    <property type="entry name" value="P-loop_NTPase"/>
</dbReference>
<evidence type="ECO:0000256" key="3">
    <source>
        <dbReference type="ARBA" id="ARBA00048461"/>
    </source>
</evidence>
<dbReference type="Gene3D" id="3.40.50.300">
    <property type="entry name" value="P-loop containing nucleotide triphosphate hydrolases"/>
    <property type="match status" value="1"/>
</dbReference>
<gene>
    <name evidence="7" type="ORF">N7493_009434</name>
</gene>
<dbReference type="SUPFAM" id="SSF52540">
    <property type="entry name" value="P-loop containing nucleoside triphosphate hydrolases"/>
    <property type="match status" value="1"/>
</dbReference>
<accession>A0AAD6HE57</accession>
<dbReference type="GO" id="GO:0006629">
    <property type="term" value="P:lipid metabolic process"/>
    <property type="evidence" value="ECO:0007669"/>
    <property type="project" value="InterPro"/>
</dbReference>
<dbReference type="GO" id="GO:0017000">
    <property type="term" value="P:antibiotic biosynthetic process"/>
    <property type="evidence" value="ECO:0007669"/>
    <property type="project" value="UniProtKB-ARBA"/>
</dbReference>
<dbReference type="GO" id="GO:0005525">
    <property type="term" value="F:GTP binding"/>
    <property type="evidence" value="ECO:0007669"/>
    <property type="project" value="InterPro"/>
</dbReference>
<dbReference type="InterPro" id="IPR002921">
    <property type="entry name" value="Fungal_lipase-type"/>
</dbReference>
<evidence type="ECO:0000256" key="1">
    <source>
        <dbReference type="ARBA" id="ARBA00043996"/>
    </source>
</evidence>
<name>A0AAD6HE57_9EURO</name>
<evidence type="ECO:0000256" key="4">
    <source>
        <dbReference type="SAM" id="Phobius"/>
    </source>
</evidence>
<dbReference type="EMBL" id="JAQJAN010000017">
    <property type="protein sequence ID" value="KAJ5709842.1"/>
    <property type="molecule type" value="Genomic_DNA"/>
</dbReference>
<reference evidence="7" key="1">
    <citation type="journal article" date="2023" name="IMA Fungus">
        <title>Comparative genomic study of the Penicillium genus elucidates a diverse pangenome and 15 lateral gene transfer events.</title>
        <authorList>
            <person name="Petersen C."/>
            <person name="Sorensen T."/>
            <person name="Nielsen M.R."/>
            <person name="Sondergaard T.E."/>
            <person name="Sorensen J.L."/>
            <person name="Fitzpatrick D.A."/>
            <person name="Frisvad J.C."/>
            <person name="Nielsen K.L."/>
        </authorList>
    </citation>
    <scope>NUCLEOTIDE SEQUENCE</scope>
    <source>
        <strain evidence="7">IBT 17514</strain>
    </source>
</reference>
<comment type="similarity">
    <text evidence="1">Belongs to the AB hydrolase superfamily. Lipase family. Class 3 subfamily.</text>
</comment>
<proteinExistence type="inferred from homology"/>
<dbReference type="Pfam" id="PF01926">
    <property type="entry name" value="MMR_HSR1"/>
    <property type="match status" value="1"/>
</dbReference>
<organism evidence="7 8">
    <name type="scientific">Penicillium malachiteum</name>
    <dbReference type="NCBI Taxonomy" id="1324776"/>
    <lineage>
        <taxon>Eukaryota</taxon>
        <taxon>Fungi</taxon>
        <taxon>Dikarya</taxon>
        <taxon>Ascomycota</taxon>
        <taxon>Pezizomycotina</taxon>
        <taxon>Eurotiomycetes</taxon>
        <taxon>Eurotiomycetidae</taxon>
        <taxon>Eurotiales</taxon>
        <taxon>Aspergillaceae</taxon>
        <taxon>Penicillium</taxon>
    </lineage>
</organism>
<evidence type="ECO:0000259" key="6">
    <source>
        <dbReference type="Pfam" id="PF01926"/>
    </source>
</evidence>
<dbReference type="InterPro" id="IPR029058">
    <property type="entry name" value="AB_hydrolase_fold"/>
</dbReference>
<dbReference type="Proteomes" id="UP001215712">
    <property type="component" value="Unassembled WGS sequence"/>
</dbReference>
<dbReference type="InterPro" id="IPR006073">
    <property type="entry name" value="GTP-bd"/>
</dbReference>
<dbReference type="PANTHER" id="PTHR45856">
    <property type="entry name" value="ALPHA/BETA-HYDROLASES SUPERFAMILY PROTEIN"/>
    <property type="match status" value="1"/>
</dbReference>
<evidence type="ECO:0000313" key="8">
    <source>
        <dbReference type="Proteomes" id="UP001215712"/>
    </source>
</evidence>
<dbReference type="GO" id="GO:0072330">
    <property type="term" value="P:monocarboxylic acid biosynthetic process"/>
    <property type="evidence" value="ECO:0007669"/>
    <property type="project" value="UniProtKB-ARBA"/>
</dbReference>
<dbReference type="AlphaFoldDB" id="A0AAD6HE57"/>
<sequence>MTLQLFELQLGNIELLGIGKQRNYLLEKAIRNETLKLKTFAYFTTMAGDPNFCTAHIDFDDHGRGLSPSENVKKRMTIIAASAVSILCYEDSNNVASAFREHSDLELARKHDLVSAIWSLNEPPDIPRVASERRSHGSTPIMAWSKRSQIVFIGFRGTNATQDVLTDLDIRQAPGVNLGTRFHRGFLNSALPYGPLVSELSRKFRVVICGHSLGGALATIVGYHVLVDSLMPNLPVCDTWEEAGSQGISVVTFGAPPMMVAEATGTTSVPRRRIAKLFHHIFNADDPVPFMVNDTIAMLKDRLHLVGELAQIAIPAAQINMQMEQLISDEKKPQFFLETADAIQKELKVQDCFGRFTRLKLDEMKHVLLGEVARTTTFEAIRVALIIALVRQESKALALRRGNPTAFQGSCQEASVLTTEATQIAECMDWIVANASPHLVVTNLSGAFKMIQEIWAEKPSTGEESQSVDRDYLPSQVERYIPEGCTGRLRDLVLEMLVAINNSCTLDQCTEKDWQKSGVRRMIDAHPRVPTITATLCQSGKDLYNRSSDSQQRIHDAIRHSDEVLSAMRFCHLLVLTQLDAPSDWIMAFEDDKMWLLASLSHIPGLFATIGGLSIQLGIQFAAGVGLIMLPLIGVVVAATYTAQAWLNGRRKRELGFQLNLVKSLETLGLPTSRFDCITESIISEYIRSKGITEDMLKAALVQGLASAPKTPALPRLKIKEFWPRWLFMVAKMGQVRNVIKRRLYVGVEGTTEAGKSELLTVLLAAPETAFSSGANIDSRTMDIQMYETENLSAAYFDCPGCDDQASQIQEMAALVRDALDVIIFVIPYSEMRSSRTETFLREVGNFLATRTDPRPVRVLLSKVDNLTFRKHQILQFELTVSQAKRDAIRLICNHSSLTSDSPIPSQRAVSHLGDSHVVLSTETLEDIVQPYSTHSHMSSVSLRALSDCDRKDDRMISDTNKFQQLYQMARDGQMWDIESLREWLRNLCPSSVPFSEGRVAPS</sequence>
<keyword evidence="4" id="KW-1133">Transmembrane helix</keyword>
<comment type="catalytic activity">
    <reaction evidence="3">
        <text>a monoacylglycerol + H2O = glycerol + a fatty acid + H(+)</text>
        <dbReference type="Rhea" id="RHEA:15245"/>
        <dbReference type="ChEBI" id="CHEBI:15377"/>
        <dbReference type="ChEBI" id="CHEBI:15378"/>
        <dbReference type="ChEBI" id="CHEBI:17408"/>
        <dbReference type="ChEBI" id="CHEBI:17754"/>
        <dbReference type="ChEBI" id="CHEBI:28868"/>
    </reaction>
</comment>
<protein>
    <recommendedName>
        <fullName evidence="9">Fungal lipase-like domain-containing protein</fullName>
    </recommendedName>
</protein>
<feature type="transmembrane region" description="Helical" evidence="4">
    <location>
        <begin position="595"/>
        <end position="615"/>
    </location>
</feature>
<reference evidence="7" key="2">
    <citation type="submission" date="2023-01" db="EMBL/GenBank/DDBJ databases">
        <authorList>
            <person name="Petersen C."/>
        </authorList>
    </citation>
    <scope>NUCLEOTIDE SEQUENCE</scope>
    <source>
        <strain evidence="7">IBT 17514</strain>
    </source>
</reference>
<evidence type="ECO:0000313" key="7">
    <source>
        <dbReference type="EMBL" id="KAJ5709842.1"/>
    </source>
</evidence>
<dbReference type="Gene3D" id="3.40.50.1820">
    <property type="entry name" value="alpha/beta hydrolase"/>
    <property type="match status" value="1"/>
</dbReference>
<feature type="domain" description="Fungal lipase-type" evidence="5">
    <location>
        <begin position="152"/>
        <end position="292"/>
    </location>
</feature>
<keyword evidence="8" id="KW-1185">Reference proteome</keyword>
<comment type="caution">
    <text evidence="7">The sequence shown here is derived from an EMBL/GenBank/DDBJ whole genome shotgun (WGS) entry which is preliminary data.</text>
</comment>
<dbReference type="SUPFAM" id="SSF53474">
    <property type="entry name" value="alpha/beta-Hydrolases"/>
    <property type="match status" value="1"/>
</dbReference>
<dbReference type="CDD" id="cd00882">
    <property type="entry name" value="Ras_like_GTPase"/>
    <property type="match status" value="1"/>
</dbReference>
<dbReference type="InterPro" id="IPR051218">
    <property type="entry name" value="Sec_MonoDiacylglyc_Lipase"/>
</dbReference>
<dbReference type="CDD" id="cd00519">
    <property type="entry name" value="Lipase_3"/>
    <property type="match status" value="1"/>
</dbReference>
<keyword evidence="4" id="KW-0472">Membrane</keyword>
<evidence type="ECO:0000256" key="2">
    <source>
        <dbReference type="ARBA" id="ARBA00047591"/>
    </source>
</evidence>
<keyword evidence="4" id="KW-0812">Transmembrane</keyword>
<dbReference type="Pfam" id="PF01764">
    <property type="entry name" value="Lipase_3"/>
    <property type="match status" value="1"/>
</dbReference>